<dbReference type="Pfam" id="PF13289">
    <property type="entry name" value="SIR2_2"/>
    <property type="match status" value="1"/>
</dbReference>
<dbReference type="SUPFAM" id="SSF52467">
    <property type="entry name" value="DHS-like NAD/FAD-binding domain"/>
    <property type="match status" value="1"/>
</dbReference>
<dbReference type="EMBL" id="MSJS02000146">
    <property type="protein sequence ID" value="OOO74773.1"/>
    <property type="molecule type" value="Genomic_DNA"/>
</dbReference>
<dbReference type="RefSeq" id="WP_075331573.1">
    <property type="nucleotide sequence ID" value="NZ_MSJS02000146.1"/>
</dbReference>
<reference evidence="1" key="1">
    <citation type="submission" date="2017-02" db="EMBL/GenBank/DDBJ databases">
        <title>Shigella draft genomes.</title>
        <authorList>
            <person name="Weis A.M."/>
            <person name="Weimer B.C."/>
            <person name="Gilpin B."/>
        </authorList>
    </citation>
    <scope>NUCLEOTIDE SEQUENCE [LARGE SCALE GENOMIC DNA]</scope>
    <source>
        <strain evidence="1">BCW_4868</strain>
    </source>
</reference>
<organism evidence="1">
    <name type="scientific">Shigella boydii</name>
    <dbReference type="NCBI Taxonomy" id="621"/>
    <lineage>
        <taxon>Bacteria</taxon>
        <taxon>Pseudomonadati</taxon>
        <taxon>Pseudomonadota</taxon>
        <taxon>Gammaproteobacteria</taxon>
        <taxon>Enterobacterales</taxon>
        <taxon>Enterobacteriaceae</taxon>
        <taxon>Shigella</taxon>
    </lineage>
</organism>
<dbReference type="AlphaFoldDB" id="A0A1S9IW18"/>
<comment type="caution">
    <text evidence="1">The sequence shown here is derived from an EMBL/GenBank/DDBJ whole genome shotgun (WGS) entry which is preliminary data.</text>
</comment>
<gene>
    <name evidence="1" type="ORF">AJR17_024535</name>
</gene>
<protein>
    <submittedName>
        <fullName evidence="1">Uncharacterized protein</fullName>
    </submittedName>
</protein>
<dbReference type="Proteomes" id="UP000868349">
    <property type="component" value="Unassembled WGS sequence"/>
</dbReference>
<evidence type="ECO:0000313" key="1">
    <source>
        <dbReference type="EMBL" id="OOO74773.1"/>
    </source>
</evidence>
<proteinExistence type="predicted"/>
<accession>A0A1S9IW18</accession>
<sequence>MNIDSIKLHLQNFFTNNPTVLIGSGLSLGEGIPGMKTLGEHLNTTIPKLVSGNLIREWGIISSKLNNGMGLEDAMAFLKDESELIPLIIQHTADLILKHENTVICSVINGEKNLAFTSLLNHLTFNQNELIIITPNYDRLIEIACEIAGLEISTGFINSYHCINNPEVELDKFKIAHSIKTTRGKSTVQIRTKKHVKIFKPHGSLDWFKADDKIIRTSFQNKHERLIITPGTSKFRAGYQQPFDWHREKANHYIKRAKSLLIIGYGFNDEQLEVHLKSKIREKIPVLLMTYELTSNAQKICDDNPSITYVIAEGNNSIVCIDGIKYKIEKNIWSLNEFVKEVLK</sequence>
<name>A0A1S9IW18_SHIBO</name>
<dbReference type="InterPro" id="IPR029035">
    <property type="entry name" value="DHS-like_NAD/FAD-binding_dom"/>
</dbReference>